<accession>A0A3A8Q918</accession>
<dbReference type="OrthoDB" id="5494331at2"/>
<dbReference type="Proteomes" id="UP000267003">
    <property type="component" value="Unassembled WGS sequence"/>
</dbReference>
<dbReference type="RefSeq" id="WP_120556861.1">
    <property type="nucleotide sequence ID" value="NZ_RAWK01000110.1"/>
</dbReference>
<dbReference type="EMBL" id="RAWK01000110">
    <property type="protein sequence ID" value="RKH64041.1"/>
    <property type="molecule type" value="Genomic_DNA"/>
</dbReference>
<evidence type="ECO:0000313" key="1">
    <source>
        <dbReference type="EMBL" id="RKH64041.1"/>
    </source>
</evidence>
<comment type="caution">
    <text evidence="1">The sequence shown here is derived from an EMBL/GenBank/DDBJ whole genome shotgun (WGS) entry which is preliminary data.</text>
</comment>
<dbReference type="AlphaFoldDB" id="A0A3A8Q918"/>
<gene>
    <name evidence="1" type="ORF">D7W81_19265</name>
</gene>
<protein>
    <submittedName>
        <fullName evidence="1">Uncharacterized protein</fullName>
    </submittedName>
</protein>
<organism evidence="1 2">
    <name type="scientific">Corallococcus aberystwythensis</name>
    <dbReference type="NCBI Taxonomy" id="2316722"/>
    <lineage>
        <taxon>Bacteria</taxon>
        <taxon>Pseudomonadati</taxon>
        <taxon>Myxococcota</taxon>
        <taxon>Myxococcia</taxon>
        <taxon>Myxococcales</taxon>
        <taxon>Cystobacterineae</taxon>
        <taxon>Myxococcaceae</taxon>
        <taxon>Corallococcus</taxon>
    </lineage>
</organism>
<evidence type="ECO:0000313" key="2">
    <source>
        <dbReference type="Proteomes" id="UP000267003"/>
    </source>
</evidence>
<name>A0A3A8Q918_9BACT</name>
<keyword evidence="2" id="KW-1185">Reference proteome</keyword>
<proteinExistence type="predicted"/>
<sequence>MAPERYETLDGSTPDVTPLAAEVGLKQPLSAFTLLEGGDVFESRAGRPPAEGPAKARAYVSAKLELKPYGAPAAQVKRVQEEIARQLAGNLQLIARMEAARPLTLELIPPGHTLAKYGYPRAVSPQAAGLFWDHPDWPRARIALRQDRMESEQYLVFHEMAHAIQGLAFTKKESELIYRTMLRTYRSRAAVDEVFAIYSEREFVTGVSEHDLRAPGVYGMARQRWNEEHLFTRFVRNLYFPHKPLAGGTAGMTSSSFG</sequence>
<reference evidence="2" key="1">
    <citation type="submission" date="2018-09" db="EMBL/GenBank/DDBJ databases">
        <authorList>
            <person name="Livingstone P.G."/>
            <person name="Whitworth D.E."/>
        </authorList>
    </citation>
    <scope>NUCLEOTIDE SEQUENCE [LARGE SCALE GENOMIC DNA]</scope>
    <source>
        <strain evidence="2">AB050A</strain>
    </source>
</reference>